<sequence>MVKTTMYTASCISVLSATIVERVTFIKSGLAQRQFFFRSYLSLVLLITNKLRVILIDYKRHAMSSCLCVRRMVDTKKTTSRSLRLTIFY</sequence>
<reference evidence="1 2" key="2">
    <citation type="journal article" date="2007" name="Virus Res.">
        <title>P13 of Leucania separata multiple nuclear polyhedrosis virus affected the polyhedra and budded virions yields of AcMNPV.</title>
        <authorList>
            <person name="Du E.Q."/>
            <person name="Yan F."/>
            <person name="Jin W.X."/>
            <person name="Lu N."/>
            <person name="Xiao H.Z."/>
            <person name="Lu S.Y."/>
            <person name="Qi Y.P."/>
        </authorList>
    </citation>
    <scope>NUCLEOTIDE SEQUENCE [LARGE SCALE GENOMIC DNA]</scope>
    <source>
        <strain evidence="1 2">AH1</strain>
    </source>
</reference>
<keyword evidence="2" id="KW-1185">Reference proteome</keyword>
<accession>Q0IKV8</accession>
<dbReference type="GeneID" id="5176381"/>
<evidence type="ECO:0000313" key="1">
    <source>
        <dbReference type="EMBL" id="AAR28925.1"/>
    </source>
</evidence>
<organism evidence="1 2">
    <name type="scientific">Leucania separata nucleopolyhedrovirus</name>
    <name type="common">LsNPV</name>
    <dbReference type="NCBI Taxonomy" id="1307956"/>
    <lineage>
        <taxon>Viruses</taxon>
        <taxon>Viruses incertae sedis</taxon>
        <taxon>Naldaviricetes</taxon>
        <taxon>Lefavirales</taxon>
        <taxon>Baculoviridae</taxon>
        <taxon>Alphabaculovirus</taxon>
        <taxon>Alphabaculovirus leseparatae</taxon>
    </lineage>
</organism>
<dbReference type="Proteomes" id="UP000201737">
    <property type="component" value="Segment"/>
</dbReference>
<dbReference type="KEGG" id="vg:5176381"/>
<dbReference type="RefSeq" id="YP_758458.1">
    <property type="nucleotide sequence ID" value="NC_008348.1"/>
</dbReference>
<reference evidence="1 2" key="1">
    <citation type="journal article" date="2007" name="Virus Genes">
        <title>Genome sequence of Leucania seperata nucleopolyhedrovirus.</title>
        <authorList>
            <person name="Xiao H."/>
            <person name="Qi Y."/>
        </authorList>
    </citation>
    <scope>NUCLEOTIDE SEQUENCE [LARGE SCALE GENOMIC DNA]</scope>
    <source>
        <strain evidence="1 2">AH1</strain>
    </source>
</reference>
<name>Q0IKV8_NPVLS</name>
<evidence type="ECO:0000313" key="2">
    <source>
        <dbReference type="Proteomes" id="UP000201737"/>
    </source>
</evidence>
<dbReference type="EMBL" id="AY394490">
    <property type="protein sequence ID" value="AAR28925.1"/>
    <property type="molecule type" value="Genomic_DNA"/>
</dbReference>
<proteinExistence type="predicted"/>
<organismHost>
    <name type="scientific">Lepidoptera</name>
    <name type="common">moths &amp; butterflies</name>
    <dbReference type="NCBI Taxonomy" id="7088"/>
</organismHost>
<protein>
    <submittedName>
        <fullName evidence="1">ORF161</fullName>
    </submittedName>
</protein>